<feature type="transmembrane region" description="Helical" evidence="1">
    <location>
        <begin position="12"/>
        <end position="34"/>
    </location>
</feature>
<gene>
    <name evidence="2" type="ORF">CPB84DRAFT_1759065</name>
</gene>
<evidence type="ECO:0000256" key="1">
    <source>
        <dbReference type="SAM" id="Phobius"/>
    </source>
</evidence>
<dbReference type="EMBL" id="JADNYJ010000001">
    <property type="protein sequence ID" value="KAF8914356.1"/>
    <property type="molecule type" value="Genomic_DNA"/>
</dbReference>
<keyword evidence="1" id="KW-0472">Membrane</keyword>
<name>A0A9P5TV79_GYMJU</name>
<keyword evidence="1" id="KW-1133">Transmembrane helix</keyword>
<accession>A0A9P5TV79</accession>
<reference evidence="2" key="1">
    <citation type="submission" date="2020-11" db="EMBL/GenBank/DDBJ databases">
        <authorList>
            <consortium name="DOE Joint Genome Institute"/>
            <person name="Ahrendt S."/>
            <person name="Riley R."/>
            <person name="Andreopoulos W."/>
            <person name="LaButti K."/>
            <person name="Pangilinan J."/>
            <person name="Ruiz-duenas F.J."/>
            <person name="Barrasa J.M."/>
            <person name="Sanchez-Garcia M."/>
            <person name="Camarero S."/>
            <person name="Miyauchi S."/>
            <person name="Serrano A."/>
            <person name="Linde D."/>
            <person name="Babiker R."/>
            <person name="Drula E."/>
            <person name="Ayuso-Fernandez I."/>
            <person name="Pacheco R."/>
            <person name="Padilla G."/>
            <person name="Ferreira P."/>
            <person name="Barriuso J."/>
            <person name="Kellner H."/>
            <person name="Castanera R."/>
            <person name="Alfaro M."/>
            <person name="Ramirez L."/>
            <person name="Pisabarro A.G."/>
            <person name="Kuo A."/>
            <person name="Tritt A."/>
            <person name="Lipzen A."/>
            <person name="He G."/>
            <person name="Yan M."/>
            <person name="Ng V."/>
            <person name="Cullen D."/>
            <person name="Martin F."/>
            <person name="Rosso M.-N."/>
            <person name="Henrissat B."/>
            <person name="Hibbett D."/>
            <person name="Martinez A.T."/>
            <person name="Grigoriev I.V."/>
        </authorList>
    </citation>
    <scope>NUCLEOTIDE SEQUENCE</scope>
    <source>
        <strain evidence="2">AH 44721</strain>
    </source>
</reference>
<organism evidence="2 3">
    <name type="scientific">Gymnopilus junonius</name>
    <name type="common">Spectacular rustgill mushroom</name>
    <name type="synonym">Gymnopilus spectabilis subsp. junonius</name>
    <dbReference type="NCBI Taxonomy" id="109634"/>
    <lineage>
        <taxon>Eukaryota</taxon>
        <taxon>Fungi</taxon>
        <taxon>Dikarya</taxon>
        <taxon>Basidiomycota</taxon>
        <taxon>Agaricomycotina</taxon>
        <taxon>Agaricomycetes</taxon>
        <taxon>Agaricomycetidae</taxon>
        <taxon>Agaricales</taxon>
        <taxon>Agaricineae</taxon>
        <taxon>Hymenogastraceae</taxon>
        <taxon>Gymnopilus</taxon>
    </lineage>
</organism>
<dbReference type="AlphaFoldDB" id="A0A9P5TV79"/>
<sequence length="80" mass="9659">MSLDWHIVRWIIYGWIIDVRICMFSFLLCIPSMLSCYSLPFFLLLVYVPSILSVVSGLYMYFLYSAFVIQWYVHCCIRLW</sequence>
<dbReference type="Proteomes" id="UP000724874">
    <property type="component" value="Unassembled WGS sequence"/>
</dbReference>
<comment type="caution">
    <text evidence="2">The sequence shown here is derived from an EMBL/GenBank/DDBJ whole genome shotgun (WGS) entry which is preliminary data.</text>
</comment>
<protein>
    <submittedName>
        <fullName evidence="2">Uncharacterized protein</fullName>
    </submittedName>
</protein>
<evidence type="ECO:0000313" key="2">
    <source>
        <dbReference type="EMBL" id="KAF8914356.1"/>
    </source>
</evidence>
<proteinExistence type="predicted"/>
<evidence type="ECO:0000313" key="3">
    <source>
        <dbReference type="Proteomes" id="UP000724874"/>
    </source>
</evidence>
<keyword evidence="3" id="KW-1185">Reference proteome</keyword>
<keyword evidence="1" id="KW-0812">Transmembrane</keyword>
<feature type="transmembrane region" description="Helical" evidence="1">
    <location>
        <begin position="41"/>
        <end position="62"/>
    </location>
</feature>